<evidence type="ECO:0000259" key="13">
    <source>
        <dbReference type="Pfam" id="PF17820"/>
    </source>
</evidence>
<name>A0A4R2LB76_9FIRM</name>
<keyword evidence="11" id="KW-0479">Metal-binding</keyword>
<keyword evidence="8 11" id="KW-1133">Transmembrane helix</keyword>
<dbReference type="Proteomes" id="UP000295711">
    <property type="component" value="Unassembled WGS sequence"/>
</dbReference>
<feature type="domain" description="Peptidase M50" evidence="12">
    <location>
        <begin position="15"/>
        <end position="338"/>
    </location>
</feature>
<evidence type="ECO:0000256" key="10">
    <source>
        <dbReference type="ARBA" id="ARBA00023136"/>
    </source>
</evidence>
<dbReference type="InterPro" id="IPR041489">
    <property type="entry name" value="PDZ_6"/>
</dbReference>
<keyword evidence="15" id="KW-1185">Reference proteome</keyword>
<feature type="domain" description="PDZ" evidence="13">
    <location>
        <begin position="129"/>
        <end position="182"/>
    </location>
</feature>
<protein>
    <recommendedName>
        <fullName evidence="11">Zinc metalloprotease</fullName>
        <ecNumber evidence="11">3.4.24.-</ecNumber>
    </recommendedName>
</protein>
<reference evidence="14 15" key="1">
    <citation type="submission" date="2019-03" db="EMBL/GenBank/DDBJ databases">
        <title>Genomic Encyclopedia of Type Strains, Phase IV (KMG-IV): sequencing the most valuable type-strain genomes for metagenomic binning, comparative biology and taxonomic classification.</title>
        <authorList>
            <person name="Goeker M."/>
        </authorList>
    </citation>
    <scope>NUCLEOTIDE SEQUENCE [LARGE SCALE GENOMIC DNA]</scope>
    <source>
        <strain evidence="14 15">DSM 28559</strain>
    </source>
</reference>
<evidence type="ECO:0000256" key="3">
    <source>
        <dbReference type="ARBA" id="ARBA00007931"/>
    </source>
</evidence>
<dbReference type="RefSeq" id="WP_306812250.1">
    <property type="nucleotide sequence ID" value="NZ_JANKAQ010000010.1"/>
</dbReference>
<dbReference type="NCBIfam" id="TIGR00054">
    <property type="entry name" value="RIP metalloprotease RseP"/>
    <property type="match status" value="1"/>
</dbReference>
<dbReference type="GO" id="GO:0046872">
    <property type="term" value="F:metal ion binding"/>
    <property type="evidence" value="ECO:0007669"/>
    <property type="project" value="UniProtKB-KW"/>
</dbReference>
<dbReference type="EMBL" id="SLXA01000009">
    <property type="protein sequence ID" value="TCO84188.1"/>
    <property type="molecule type" value="Genomic_DNA"/>
</dbReference>
<evidence type="ECO:0000256" key="1">
    <source>
        <dbReference type="ARBA" id="ARBA00001947"/>
    </source>
</evidence>
<evidence type="ECO:0000256" key="9">
    <source>
        <dbReference type="ARBA" id="ARBA00023049"/>
    </source>
</evidence>
<keyword evidence="9 11" id="KW-0482">Metalloprotease</keyword>
<dbReference type="CDD" id="cd06163">
    <property type="entry name" value="S2P-M50_PDZ_RseP-like"/>
    <property type="match status" value="1"/>
</dbReference>
<dbReference type="InterPro" id="IPR004387">
    <property type="entry name" value="Pept_M50_Zn"/>
</dbReference>
<dbReference type="GO" id="GO:0004222">
    <property type="term" value="F:metalloendopeptidase activity"/>
    <property type="evidence" value="ECO:0007669"/>
    <property type="project" value="InterPro"/>
</dbReference>
<dbReference type="Gene3D" id="2.30.42.10">
    <property type="match status" value="1"/>
</dbReference>
<dbReference type="EC" id="3.4.24.-" evidence="11"/>
<comment type="cofactor">
    <cofactor evidence="1 11">
        <name>Zn(2+)</name>
        <dbReference type="ChEBI" id="CHEBI:29105"/>
    </cofactor>
</comment>
<keyword evidence="7 11" id="KW-0862">Zinc</keyword>
<sequence>MNLSKAGGSLGIIVALIVFSIIILFHEFGHFLLAKKNGVGVTEFALGMGPILFSFKRGETVYAVKALPLGGSCAMVGEDTDETGENSFNSKSVWQRFSVIVAGPVFNFILAFIFALILVGIIGYDTPSVYKVESDGPAWEAGIRDGDIIKEVNGRKVHMYKEFRTEVLMNSDGAPMEMVLERNGSEYRTTVTPALGADGTYKIQIYGGAYERTGILDTLKYSVFEVRYWITTTARSLGKLITGQVSANELSGPVGIVDMIDDTYQEAKSYGWLDVLLNMMNICILLSANLGVVNLLPIPALDGGRIMFLIVEAVRGKPLPPEKEGWVHTIGFALLMVLMVFILYNDIQRLLL</sequence>
<accession>A0A4R2LB76</accession>
<proteinExistence type="inferred from homology"/>
<feature type="transmembrane region" description="Helical" evidence="11">
    <location>
        <begin position="97"/>
        <end position="124"/>
    </location>
</feature>
<evidence type="ECO:0000259" key="12">
    <source>
        <dbReference type="Pfam" id="PF02163"/>
    </source>
</evidence>
<dbReference type="PANTHER" id="PTHR42837:SF2">
    <property type="entry name" value="MEMBRANE METALLOPROTEASE ARASP2, CHLOROPLASTIC-RELATED"/>
    <property type="match status" value="1"/>
</dbReference>
<dbReference type="GO" id="GO:0006508">
    <property type="term" value="P:proteolysis"/>
    <property type="evidence" value="ECO:0007669"/>
    <property type="project" value="UniProtKB-KW"/>
</dbReference>
<dbReference type="Pfam" id="PF02163">
    <property type="entry name" value="Peptidase_M50"/>
    <property type="match status" value="1"/>
</dbReference>
<dbReference type="AlphaFoldDB" id="A0A4R2LB76"/>
<dbReference type="InterPro" id="IPR008915">
    <property type="entry name" value="Peptidase_M50"/>
</dbReference>
<dbReference type="InterPro" id="IPR036034">
    <property type="entry name" value="PDZ_sf"/>
</dbReference>
<evidence type="ECO:0000256" key="11">
    <source>
        <dbReference type="RuleBase" id="RU362031"/>
    </source>
</evidence>
<keyword evidence="6 11" id="KW-0378">Hydrolase</keyword>
<comment type="similarity">
    <text evidence="3 11">Belongs to the peptidase M50B family.</text>
</comment>
<dbReference type="GO" id="GO:0016020">
    <property type="term" value="C:membrane"/>
    <property type="evidence" value="ECO:0007669"/>
    <property type="project" value="UniProtKB-SubCell"/>
</dbReference>
<evidence type="ECO:0000313" key="14">
    <source>
        <dbReference type="EMBL" id="TCO84188.1"/>
    </source>
</evidence>
<evidence type="ECO:0000256" key="4">
    <source>
        <dbReference type="ARBA" id="ARBA00022670"/>
    </source>
</evidence>
<feature type="transmembrane region" description="Helical" evidence="11">
    <location>
        <begin position="6"/>
        <end position="25"/>
    </location>
</feature>
<dbReference type="PANTHER" id="PTHR42837">
    <property type="entry name" value="REGULATOR OF SIGMA-E PROTEASE RSEP"/>
    <property type="match status" value="1"/>
</dbReference>
<feature type="transmembrane region" description="Helical" evidence="11">
    <location>
        <begin position="325"/>
        <end position="344"/>
    </location>
</feature>
<evidence type="ECO:0000256" key="7">
    <source>
        <dbReference type="ARBA" id="ARBA00022833"/>
    </source>
</evidence>
<gene>
    <name evidence="14" type="ORF">EV212_10981</name>
</gene>
<keyword evidence="4 14" id="KW-0645">Protease</keyword>
<evidence type="ECO:0000256" key="8">
    <source>
        <dbReference type="ARBA" id="ARBA00022989"/>
    </source>
</evidence>
<keyword evidence="5 11" id="KW-0812">Transmembrane</keyword>
<feature type="transmembrane region" description="Helical" evidence="11">
    <location>
        <begin position="275"/>
        <end position="298"/>
    </location>
</feature>
<evidence type="ECO:0000256" key="2">
    <source>
        <dbReference type="ARBA" id="ARBA00004141"/>
    </source>
</evidence>
<evidence type="ECO:0000256" key="6">
    <source>
        <dbReference type="ARBA" id="ARBA00022801"/>
    </source>
</evidence>
<evidence type="ECO:0000313" key="15">
    <source>
        <dbReference type="Proteomes" id="UP000295711"/>
    </source>
</evidence>
<comment type="subcellular location">
    <subcellularLocation>
        <location evidence="2">Membrane</location>
        <topology evidence="2">Multi-pass membrane protein</topology>
    </subcellularLocation>
</comment>
<dbReference type="Pfam" id="PF17820">
    <property type="entry name" value="PDZ_6"/>
    <property type="match status" value="1"/>
</dbReference>
<organism evidence="14 15">
    <name type="scientific">Frisingicoccus caecimuris</name>
    <dbReference type="NCBI Taxonomy" id="1796636"/>
    <lineage>
        <taxon>Bacteria</taxon>
        <taxon>Bacillati</taxon>
        <taxon>Bacillota</taxon>
        <taxon>Clostridia</taxon>
        <taxon>Lachnospirales</taxon>
        <taxon>Lachnospiraceae</taxon>
        <taxon>Frisingicoccus</taxon>
    </lineage>
</organism>
<comment type="caution">
    <text evidence="14">The sequence shown here is derived from an EMBL/GenBank/DDBJ whole genome shotgun (WGS) entry which is preliminary data.</text>
</comment>
<dbReference type="SUPFAM" id="SSF50156">
    <property type="entry name" value="PDZ domain-like"/>
    <property type="match status" value="1"/>
</dbReference>
<evidence type="ECO:0000256" key="5">
    <source>
        <dbReference type="ARBA" id="ARBA00022692"/>
    </source>
</evidence>
<keyword evidence="10 11" id="KW-0472">Membrane</keyword>